<keyword evidence="2" id="KW-0472">Membrane</keyword>
<dbReference type="EMBL" id="JAVDPY010000005">
    <property type="protein sequence ID" value="MDR6334581.1"/>
    <property type="molecule type" value="Genomic_DNA"/>
</dbReference>
<accession>A0A9W6FKK7</accession>
<reference evidence="4 6" key="2">
    <citation type="submission" date="2023-07" db="EMBL/GenBank/DDBJ databases">
        <title>Genomic Encyclopedia of Type Strains, Phase IV (KMG-IV): sequencing the most valuable type-strain genomes for metagenomic binning, comparative biology and taxonomic classification.</title>
        <authorList>
            <person name="Goeker M."/>
        </authorList>
    </citation>
    <scope>NUCLEOTIDE SEQUENCE [LARGE SCALE GENOMIC DNA]</scope>
    <source>
        <strain evidence="4 6">DSM 338</strain>
    </source>
</reference>
<evidence type="ECO:0000256" key="2">
    <source>
        <dbReference type="SAM" id="Phobius"/>
    </source>
</evidence>
<organism evidence="3 5">
    <name type="scientific">Xanthobacter flavus</name>
    <dbReference type="NCBI Taxonomy" id="281"/>
    <lineage>
        <taxon>Bacteria</taxon>
        <taxon>Pseudomonadati</taxon>
        <taxon>Pseudomonadota</taxon>
        <taxon>Alphaproteobacteria</taxon>
        <taxon>Hyphomicrobiales</taxon>
        <taxon>Xanthobacteraceae</taxon>
        <taxon>Xanthobacter</taxon>
    </lineage>
</organism>
<feature type="transmembrane region" description="Helical" evidence="2">
    <location>
        <begin position="74"/>
        <end position="95"/>
    </location>
</feature>
<feature type="compositionally biased region" description="Low complexity" evidence="1">
    <location>
        <begin position="24"/>
        <end position="58"/>
    </location>
</feature>
<dbReference type="GeneID" id="95763861"/>
<keyword evidence="2" id="KW-1133">Transmembrane helix</keyword>
<comment type="caution">
    <text evidence="3">The sequence shown here is derived from an EMBL/GenBank/DDBJ whole genome shotgun (WGS) entry which is preliminary data.</text>
</comment>
<protein>
    <submittedName>
        <fullName evidence="3">Uncharacterized protein</fullName>
    </submittedName>
</protein>
<evidence type="ECO:0000313" key="5">
    <source>
        <dbReference type="Proteomes" id="UP001144397"/>
    </source>
</evidence>
<evidence type="ECO:0000313" key="3">
    <source>
        <dbReference type="EMBL" id="GLI23400.1"/>
    </source>
</evidence>
<sequence>MSLSLSPSAATPPAREATGRQDRAAPVGAAAAGGHDPASHGHAGAAHAAHAHAASPAGHRPPVRIGASVLRMSLAGRLALVSALIIVLWGAVLLVTGGGA</sequence>
<gene>
    <name evidence="4" type="ORF">GGQ86_003063</name>
    <name evidence="3" type="ORF">XFLAVUS301_30740</name>
</gene>
<dbReference type="Proteomes" id="UP001144397">
    <property type="component" value="Unassembled WGS sequence"/>
</dbReference>
<dbReference type="Proteomes" id="UP001245370">
    <property type="component" value="Unassembled WGS sequence"/>
</dbReference>
<keyword evidence="2" id="KW-0812">Transmembrane</keyword>
<reference evidence="3" key="1">
    <citation type="submission" date="2022-12" db="EMBL/GenBank/DDBJ databases">
        <title>Reference genome sequencing for broad-spectrum identification of bacterial and archaeal isolates by mass spectrometry.</title>
        <authorList>
            <person name="Sekiguchi Y."/>
            <person name="Tourlousse D.M."/>
        </authorList>
    </citation>
    <scope>NUCLEOTIDE SEQUENCE</scope>
    <source>
        <strain evidence="3">301</strain>
    </source>
</reference>
<dbReference type="AlphaFoldDB" id="A0A9W6FKK7"/>
<dbReference type="EMBL" id="BSDO01000004">
    <property type="protein sequence ID" value="GLI23400.1"/>
    <property type="molecule type" value="Genomic_DNA"/>
</dbReference>
<evidence type="ECO:0000313" key="6">
    <source>
        <dbReference type="Proteomes" id="UP001245370"/>
    </source>
</evidence>
<evidence type="ECO:0000256" key="1">
    <source>
        <dbReference type="SAM" id="MobiDB-lite"/>
    </source>
</evidence>
<name>A0A9W6FKK7_XANFL</name>
<evidence type="ECO:0000313" key="4">
    <source>
        <dbReference type="EMBL" id="MDR6334581.1"/>
    </source>
</evidence>
<feature type="compositionally biased region" description="Low complexity" evidence="1">
    <location>
        <begin position="1"/>
        <end position="14"/>
    </location>
</feature>
<keyword evidence="6" id="KW-1185">Reference proteome</keyword>
<feature type="region of interest" description="Disordered" evidence="1">
    <location>
        <begin position="1"/>
        <end position="62"/>
    </location>
</feature>
<dbReference type="RefSeq" id="WP_281808242.1">
    <property type="nucleotide sequence ID" value="NZ_BSDO01000004.1"/>
</dbReference>
<proteinExistence type="predicted"/>